<gene>
    <name evidence="1" type="ORF">S12H4_59676</name>
</gene>
<name>X1UJQ8_9ZZZZ</name>
<proteinExistence type="predicted"/>
<dbReference type="AlphaFoldDB" id="X1UJQ8"/>
<evidence type="ECO:0000313" key="1">
    <source>
        <dbReference type="EMBL" id="GAJ17693.1"/>
    </source>
</evidence>
<reference evidence="1" key="1">
    <citation type="journal article" date="2014" name="Front. Microbiol.">
        <title>High frequency of phylogenetically diverse reductive dehalogenase-homologous genes in deep subseafloor sedimentary metagenomes.</title>
        <authorList>
            <person name="Kawai M."/>
            <person name="Futagami T."/>
            <person name="Toyoda A."/>
            <person name="Takaki Y."/>
            <person name="Nishi S."/>
            <person name="Hori S."/>
            <person name="Arai W."/>
            <person name="Tsubouchi T."/>
            <person name="Morono Y."/>
            <person name="Uchiyama I."/>
            <person name="Ito T."/>
            <person name="Fujiyama A."/>
            <person name="Inagaki F."/>
            <person name="Takami H."/>
        </authorList>
    </citation>
    <scope>NUCLEOTIDE SEQUENCE</scope>
    <source>
        <strain evidence="1">Expedition CK06-06</strain>
    </source>
</reference>
<dbReference type="EMBL" id="BARW01039063">
    <property type="protein sequence ID" value="GAJ17693.1"/>
    <property type="molecule type" value="Genomic_DNA"/>
</dbReference>
<accession>X1UJQ8</accession>
<feature type="non-terminal residue" evidence="1">
    <location>
        <position position="1"/>
    </location>
</feature>
<organism evidence="1">
    <name type="scientific">marine sediment metagenome</name>
    <dbReference type="NCBI Taxonomy" id="412755"/>
    <lineage>
        <taxon>unclassified sequences</taxon>
        <taxon>metagenomes</taxon>
        <taxon>ecological metagenomes</taxon>
    </lineage>
</organism>
<sequence length="154" mass="17356">VNLTLETQAESSDTTYCQPQDVLDELNDKTTADISYERLRKTILRAEREIDDRSGTKFSSTTETDEIYDFNQYTSYKSPEQLVGRNTDLLVSTRTDYSNTFYNDRFQLNKFPIISVTSLSTNSTGAGQTDNWTALTEQTGSGGEFLVETDIGLI</sequence>
<protein>
    <submittedName>
        <fullName evidence="1">Uncharacterized protein</fullName>
    </submittedName>
</protein>
<feature type="non-terminal residue" evidence="1">
    <location>
        <position position="154"/>
    </location>
</feature>
<comment type="caution">
    <text evidence="1">The sequence shown here is derived from an EMBL/GenBank/DDBJ whole genome shotgun (WGS) entry which is preliminary data.</text>
</comment>